<gene>
    <name evidence="2" type="ORF">OXX778_LOCUS20747</name>
</gene>
<protein>
    <submittedName>
        <fullName evidence="2">Uncharacterized protein</fullName>
    </submittedName>
</protein>
<evidence type="ECO:0000313" key="3">
    <source>
        <dbReference type="Proteomes" id="UP000663879"/>
    </source>
</evidence>
<comment type="caution">
    <text evidence="2">The sequence shown here is derived from an EMBL/GenBank/DDBJ whole genome shotgun (WGS) entry which is preliminary data.</text>
</comment>
<evidence type="ECO:0000256" key="1">
    <source>
        <dbReference type="SAM" id="MobiDB-lite"/>
    </source>
</evidence>
<keyword evidence="3" id="KW-1185">Reference proteome</keyword>
<dbReference type="AlphaFoldDB" id="A0A814NEY3"/>
<name>A0A814NEY3_9BILA</name>
<organism evidence="2 3">
    <name type="scientific">Brachionus calyciflorus</name>
    <dbReference type="NCBI Taxonomy" id="104777"/>
    <lineage>
        <taxon>Eukaryota</taxon>
        <taxon>Metazoa</taxon>
        <taxon>Spiralia</taxon>
        <taxon>Gnathifera</taxon>
        <taxon>Rotifera</taxon>
        <taxon>Eurotatoria</taxon>
        <taxon>Monogononta</taxon>
        <taxon>Pseudotrocha</taxon>
        <taxon>Ploima</taxon>
        <taxon>Brachionidae</taxon>
        <taxon>Brachionus</taxon>
    </lineage>
</organism>
<reference evidence="2" key="1">
    <citation type="submission" date="2021-02" db="EMBL/GenBank/DDBJ databases">
        <authorList>
            <person name="Nowell W R."/>
        </authorList>
    </citation>
    <scope>NUCLEOTIDE SEQUENCE</scope>
    <source>
        <strain evidence="2">Ploen Becks lab</strain>
    </source>
</reference>
<feature type="region of interest" description="Disordered" evidence="1">
    <location>
        <begin position="87"/>
        <end position="120"/>
    </location>
</feature>
<feature type="compositionally biased region" description="Polar residues" evidence="1">
    <location>
        <begin position="93"/>
        <end position="120"/>
    </location>
</feature>
<feature type="compositionally biased region" description="Basic residues" evidence="1">
    <location>
        <begin position="23"/>
        <end position="33"/>
    </location>
</feature>
<dbReference type="EMBL" id="CAJNOC010007130">
    <property type="protein sequence ID" value="CAF1092618.1"/>
    <property type="molecule type" value="Genomic_DNA"/>
</dbReference>
<dbReference type="Proteomes" id="UP000663879">
    <property type="component" value="Unassembled WGS sequence"/>
</dbReference>
<evidence type="ECO:0000313" key="2">
    <source>
        <dbReference type="EMBL" id="CAF1092618.1"/>
    </source>
</evidence>
<sequence length="246" mass="28941">MYEKKFNYLQNGKTKPRSSFFKDKKKEKKPFKKNKTDLILSQLNNNVNLSNSPVSIENSSMTWTEEHHPINNQDTNLNVMSPDNVYHEEQSHQDNPGISNQEPDFNQTSLNNSTNFENSFHNNMDKSNEIDFEENNIEYHSNKIFEFLKTNFEIFDEGPESLDFALLSMFLRGKMTQYAFDCICDILKIVANEKFSIPNNFNQCFKRFIKSDLLDTKKSWYCKRCILNFSNIENKLVNQCPECNSK</sequence>
<accession>A0A814NEY3</accession>
<proteinExistence type="predicted"/>
<feature type="region of interest" description="Disordered" evidence="1">
    <location>
        <begin position="1"/>
        <end position="33"/>
    </location>
</feature>